<organism evidence="4 5">
    <name type="scientific">Mycena alexandri</name>
    <dbReference type="NCBI Taxonomy" id="1745969"/>
    <lineage>
        <taxon>Eukaryota</taxon>
        <taxon>Fungi</taxon>
        <taxon>Dikarya</taxon>
        <taxon>Basidiomycota</taxon>
        <taxon>Agaricomycotina</taxon>
        <taxon>Agaricomycetes</taxon>
        <taxon>Agaricomycetidae</taxon>
        <taxon>Agaricales</taxon>
        <taxon>Marasmiineae</taxon>
        <taxon>Mycenaceae</taxon>
        <taxon>Mycena</taxon>
    </lineage>
</organism>
<feature type="region of interest" description="Disordered" evidence="1">
    <location>
        <begin position="164"/>
        <end position="190"/>
    </location>
</feature>
<name>A0AAD6SDS9_9AGAR</name>
<accession>A0AAD6SDS9</accession>
<reference evidence="4" key="1">
    <citation type="submission" date="2023-03" db="EMBL/GenBank/DDBJ databases">
        <title>Massive genome expansion in bonnet fungi (Mycena s.s.) driven by repeated elements and novel gene families across ecological guilds.</title>
        <authorList>
            <consortium name="Lawrence Berkeley National Laboratory"/>
            <person name="Harder C.B."/>
            <person name="Miyauchi S."/>
            <person name="Viragh M."/>
            <person name="Kuo A."/>
            <person name="Thoen E."/>
            <person name="Andreopoulos B."/>
            <person name="Lu D."/>
            <person name="Skrede I."/>
            <person name="Drula E."/>
            <person name="Henrissat B."/>
            <person name="Morin E."/>
            <person name="Kohler A."/>
            <person name="Barry K."/>
            <person name="LaButti K."/>
            <person name="Morin E."/>
            <person name="Salamov A."/>
            <person name="Lipzen A."/>
            <person name="Mereny Z."/>
            <person name="Hegedus B."/>
            <person name="Baldrian P."/>
            <person name="Stursova M."/>
            <person name="Weitz H."/>
            <person name="Taylor A."/>
            <person name="Grigoriev I.V."/>
            <person name="Nagy L.G."/>
            <person name="Martin F."/>
            <person name="Kauserud H."/>
        </authorList>
    </citation>
    <scope>NUCLEOTIDE SEQUENCE</scope>
    <source>
        <strain evidence="4">CBHHK200</strain>
    </source>
</reference>
<feature type="region of interest" description="Disordered" evidence="1">
    <location>
        <begin position="210"/>
        <end position="254"/>
    </location>
</feature>
<protein>
    <submittedName>
        <fullName evidence="4">Uncharacterized protein</fullName>
    </submittedName>
</protein>
<feature type="compositionally biased region" description="Low complexity" evidence="1">
    <location>
        <begin position="226"/>
        <end position="235"/>
    </location>
</feature>
<keyword evidence="5" id="KW-1185">Reference proteome</keyword>
<comment type="caution">
    <text evidence="4">The sequence shown here is derived from an EMBL/GenBank/DDBJ whole genome shotgun (WGS) entry which is preliminary data.</text>
</comment>
<evidence type="ECO:0000256" key="2">
    <source>
        <dbReference type="SAM" id="Phobius"/>
    </source>
</evidence>
<feature type="signal peptide" evidence="3">
    <location>
        <begin position="1"/>
        <end position="25"/>
    </location>
</feature>
<evidence type="ECO:0000256" key="3">
    <source>
        <dbReference type="SAM" id="SignalP"/>
    </source>
</evidence>
<dbReference type="EMBL" id="JARJCM010000143">
    <property type="protein sequence ID" value="KAJ7026104.1"/>
    <property type="molecule type" value="Genomic_DNA"/>
</dbReference>
<keyword evidence="2" id="KW-1133">Transmembrane helix</keyword>
<keyword evidence="3" id="KW-0732">Signal</keyword>
<sequence length="254" mass="27259">MQVTTSSFATFFAFLALVAPLGTQALQITTPTAVTTGNVIIECTKEINDPASLTLFLVKNNTVVQLADNVVTTTGKVTVSIPASATGDGWQIFAANPANNAQVGVSTPFTIASAVPVPKGNGPTGPAVIAGVVIGLFFFSLLIFALFFYLRRRRQQFTTGPVFNLEHSFPPPEHTRSFSSTSSKPDAEMGEVKDMEQEKIQWEMQLEAQFARARASTPDVPRGGTSMSRASSASPPRAPPMPLPQRAAPRKERY</sequence>
<gene>
    <name evidence="4" type="ORF">C8F04DRAFT_1268439</name>
</gene>
<dbReference type="Proteomes" id="UP001218188">
    <property type="component" value="Unassembled WGS sequence"/>
</dbReference>
<dbReference type="AlphaFoldDB" id="A0AAD6SDS9"/>
<evidence type="ECO:0000256" key="1">
    <source>
        <dbReference type="SAM" id="MobiDB-lite"/>
    </source>
</evidence>
<evidence type="ECO:0000313" key="5">
    <source>
        <dbReference type="Proteomes" id="UP001218188"/>
    </source>
</evidence>
<dbReference type="CDD" id="cd12087">
    <property type="entry name" value="TM_EGFR-like"/>
    <property type="match status" value="1"/>
</dbReference>
<feature type="transmembrane region" description="Helical" evidence="2">
    <location>
        <begin position="127"/>
        <end position="150"/>
    </location>
</feature>
<evidence type="ECO:0000313" key="4">
    <source>
        <dbReference type="EMBL" id="KAJ7026104.1"/>
    </source>
</evidence>
<keyword evidence="2" id="KW-0472">Membrane</keyword>
<feature type="chain" id="PRO_5041915794" evidence="3">
    <location>
        <begin position="26"/>
        <end position="254"/>
    </location>
</feature>
<proteinExistence type="predicted"/>
<keyword evidence="2" id="KW-0812">Transmembrane</keyword>